<dbReference type="GO" id="GO:0000027">
    <property type="term" value="P:ribosomal large subunit assembly"/>
    <property type="evidence" value="ECO:0007669"/>
    <property type="project" value="InterPro"/>
</dbReference>
<feature type="region of interest" description="Disordered" evidence="7">
    <location>
        <begin position="293"/>
        <end position="333"/>
    </location>
</feature>
<dbReference type="PANTHER" id="PTHR12728">
    <property type="entry name" value="BRIX DOMAIN CONTAINING PROTEIN"/>
    <property type="match status" value="1"/>
</dbReference>
<dbReference type="GO" id="GO:0019843">
    <property type="term" value="F:rRNA binding"/>
    <property type="evidence" value="ECO:0007669"/>
    <property type="project" value="UniProtKB-UniRule"/>
</dbReference>
<dbReference type="GO" id="GO:0000463">
    <property type="term" value="P:maturation of LSU-rRNA from tricistronic rRNA transcript (SSU-rRNA, 5.8S rRNA, LSU-rRNA)"/>
    <property type="evidence" value="ECO:0007669"/>
    <property type="project" value="TreeGrafter"/>
</dbReference>
<comment type="subcellular location">
    <subcellularLocation>
        <location evidence="1 6">Nucleus</location>
        <location evidence="1 6">Nucleolus</location>
    </subcellularLocation>
</comment>
<evidence type="ECO:0000256" key="7">
    <source>
        <dbReference type="SAM" id="MobiDB-lite"/>
    </source>
</evidence>
<dbReference type="PANTHER" id="PTHR12728:SF0">
    <property type="entry name" value="RIBOSOME PRODUCTION FACTOR 2 HOMOLOG"/>
    <property type="match status" value="1"/>
</dbReference>
<keyword evidence="4 6" id="KW-0539">Nucleus</keyword>
<evidence type="ECO:0000256" key="6">
    <source>
        <dbReference type="RuleBase" id="RU367086"/>
    </source>
</evidence>
<dbReference type="PROSITE" id="PS50833">
    <property type="entry name" value="BRIX"/>
    <property type="match status" value="1"/>
</dbReference>
<dbReference type="InterPro" id="IPR039770">
    <property type="entry name" value="Rpf2"/>
</dbReference>
<evidence type="ECO:0000256" key="3">
    <source>
        <dbReference type="ARBA" id="ARBA00020387"/>
    </source>
</evidence>
<dbReference type="Pfam" id="PF04427">
    <property type="entry name" value="Brix"/>
    <property type="match status" value="1"/>
</dbReference>
<evidence type="ECO:0000313" key="10">
    <source>
        <dbReference type="Proteomes" id="UP001497623"/>
    </source>
</evidence>
<gene>
    <name evidence="9" type="ORF">MNOR_LOCUS33088</name>
</gene>
<evidence type="ECO:0000259" key="8">
    <source>
        <dbReference type="PROSITE" id="PS50833"/>
    </source>
</evidence>
<comment type="caution">
    <text evidence="9">The sequence shown here is derived from an EMBL/GenBank/DDBJ whole genome shotgun (WGS) entry which is preliminary data.</text>
</comment>
<dbReference type="AlphaFoldDB" id="A0AAV2S8A6"/>
<comment type="similarity">
    <text evidence="2 6">Belongs to the RPF2 family.</text>
</comment>
<feature type="compositionally biased region" description="Basic and acidic residues" evidence="7">
    <location>
        <begin position="308"/>
        <end position="322"/>
    </location>
</feature>
<evidence type="ECO:0000256" key="4">
    <source>
        <dbReference type="ARBA" id="ARBA00023242"/>
    </source>
</evidence>
<name>A0AAV2S8A6_MEGNR</name>
<evidence type="ECO:0000256" key="1">
    <source>
        <dbReference type="ARBA" id="ARBA00004604"/>
    </source>
</evidence>
<feature type="domain" description="Brix" evidence="8">
    <location>
        <begin position="53"/>
        <end position="256"/>
    </location>
</feature>
<sequence length="333" mass="38444">SQSAVCTCERSHLFIYNFFNTKMTVIQRVVKPRTQRARRALEKRAPKLIENTKQCVFMHGKNTSDIVRQCQRDFHALKKQDGVHLSRKKDILPFEDILPVERMAQKHDCSLFSFVTHSKKRPNNLILGRMFDHHLLDMFELGVEDFKGLSDFSNAKISSGTKPCMVFCGTAFEDENEFIRLKNLFIDFFRGVEATDIRLQGFEHALLFTAFEGKIFLRSYRILMRKSGTRVPRIEVEEIGPSLTFTMRRNRMGSDDLFKTACKQPKALKAKKVKNVTKDVFGSKLGRIHMEKQDLGNLQTRKMRGLKKPTEKKAQKTEKVNGAKEASMELGED</sequence>
<dbReference type="EMBL" id="CAXKWB010046647">
    <property type="protein sequence ID" value="CAL4164057.1"/>
    <property type="molecule type" value="Genomic_DNA"/>
</dbReference>
<keyword evidence="10" id="KW-1185">Reference proteome</keyword>
<evidence type="ECO:0000313" key="9">
    <source>
        <dbReference type="EMBL" id="CAL4164057.1"/>
    </source>
</evidence>
<proteinExistence type="inferred from homology"/>
<dbReference type="GO" id="GO:0005730">
    <property type="term" value="C:nucleolus"/>
    <property type="evidence" value="ECO:0007669"/>
    <property type="project" value="UniProtKB-SubCell"/>
</dbReference>
<dbReference type="InterPro" id="IPR007109">
    <property type="entry name" value="Brix"/>
</dbReference>
<dbReference type="Proteomes" id="UP001497623">
    <property type="component" value="Unassembled WGS sequence"/>
</dbReference>
<protein>
    <recommendedName>
        <fullName evidence="3 6">Ribosome production factor 2 homolog</fullName>
    </recommendedName>
    <alternativeName>
        <fullName evidence="5 6">Ribosome biogenesis protein RPF2 homolog</fullName>
    </alternativeName>
</protein>
<reference evidence="9 10" key="1">
    <citation type="submission" date="2024-05" db="EMBL/GenBank/DDBJ databases">
        <authorList>
            <person name="Wallberg A."/>
        </authorList>
    </citation>
    <scope>NUCLEOTIDE SEQUENCE [LARGE SCALE GENOMIC DNA]</scope>
</reference>
<organism evidence="9 10">
    <name type="scientific">Meganyctiphanes norvegica</name>
    <name type="common">Northern krill</name>
    <name type="synonym">Thysanopoda norvegica</name>
    <dbReference type="NCBI Taxonomy" id="48144"/>
    <lineage>
        <taxon>Eukaryota</taxon>
        <taxon>Metazoa</taxon>
        <taxon>Ecdysozoa</taxon>
        <taxon>Arthropoda</taxon>
        <taxon>Crustacea</taxon>
        <taxon>Multicrustacea</taxon>
        <taxon>Malacostraca</taxon>
        <taxon>Eumalacostraca</taxon>
        <taxon>Eucarida</taxon>
        <taxon>Euphausiacea</taxon>
        <taxon>Euphausiidae</taxon>
        <taxon>Meganyctiphanes</taxon>
    </lineage>
</organism>
<evidence type="ECO:0000256" key="2">
    <source>
        <dbReference type="ARBA" id="ARBA00010782"/>
    </source>
</evidence>
<feature type="non-terminal residue" evidence="9">
    <location>
        <position position="1"/>
    </location>
</feature>
<dbReference type="SMART" id="SM00879">
    <property type="entry name" value="Brix"/>
    <property type="match status" value="1"/>
</dbReference>
<accession>A0AAV2S8A6</accession>
<evidence type="ECO:0000256" key="5">
    <source>
        <dbReference type="ARBA" id="ARBA00030889"/>
    </source>
</evidence>